<proteinExistence type="predicted"/>
<keyword evidence="2" id="KW-1185">Reference proteome</keyword>
<dbReference type="EMBL" id="CM045766">
    <property type="protein sequence ID" value="KAI8003810.1"/>
    <property type="molecule type" value="Genomic_DNA"/>
</dbReference>
<evidence type="ECO:0000313" key="1">
    <source>
        <dbReference type="EMBL" id="KAI8003810.1"/>
    </source>
</evidence>
<protein>
    <submittedName>
        <fullName evidence="1">Separase</fullName>
    </submittedName>
</protein>
<sequence length="208" mass="22773">MHQDASNDASKALKLCCTASWTCVSYLCEVFVNKSNRFGSDVSEDAVANLVSEIECKLCKDPDTEHMHSATSLYSLLSSSAKVSKRSLGEPLAYNEMSALSPRLCQKMQMDIIAVLLEEVYVSDDSRLQKSKILIAKGRELGACGIEGLNDCIQCLSEAISTMVSKLEFLLPTPTQQICNYFFSPSGFGYVIDMNQLPIQNGMNGEAV</sequence>
<organism evidence="1 2">
    <name type="scientific">Camellia lanceoleosa</name>
    <dbReference type="NCBI Taxonomy" id="1840588"/>
    <lineage>
        <taxon>Eukaryota</taxon>
        <taxon>Viridiplantae</taxon>
        <taxon>Streptophyta</taxon>
        <taxon>Embryophyta</taxon>
        <taxon>Tracheophyta</taxon>
        <taxon>Spermatophyta</taxon>
        <taxon>Magnoliopsida</taxon>
        <taxon>eudicotyledons</taxon>
        <taxon>Gunneridae</taxon>
        <taxon>Pentapetalae</taxon>
        <taxon>asterids</taxon>
        <taxon>Ericales</taxon>
        <taxon>Theaceae</taxon>
        <taxon>Camellia</taxon>
    </lineage>
</organism>
<evidence type="ECO:0000313" key="2">
    <source>
        <dbReference type="Proteomes" id="UP001060215"/>
    </source>
</evidence>
<comment type="caution">
    <text evidence="1">The sequence shown here is derived from an EMBL/GenBank/DDBJ whole genome shotgun (WGS) entry which is preliminary data.</text>
</comment>
<accession>A0ACC0GU41</accession>
<gene>
    <name evidence="1" type="ORF">LOK49_LG08G00329</name>
</gene>
<dbReference type="Proteomes" id="UP001060215">
    <property type="component" value="Chromosome 9"/>
</dbReference>
<reference evidence="1 2" key="1">
    <citation type="journal article" date="2022" name="Plant J.">
        <title>Chromosome-level genome of Camellia lanceoleosa provides a valuable resource for understanding genome evolution and self-incompatibility.</title>
        <authorList>
            <person name="Gong W."/>
            <person name="Xiao S."/>
            <person name="Wang L."/>
            <person name="Liao Z."/>
            <person name="Chang Y."/>
            <person name="Mo W."/>
            <person name="Hu G."/>
            <person name="Li W."/>
            <person name="Zhao G."/>
            <person name="Zhu H."/>
            <person name="Hu X."/>
            <person name="Ji K."/>
            <person name="Xiang X."/>
            <person name="Song Q."/>
            <person name="Yuan D."/>
            <person name="Jin S."/>
            <person name="Zhang L."/>
        </authorList>
    </citation>
    <scope>NUCLEOTIDE SEQUENCE [LARGE SCALE GENOMIC DNA]</scope>
    <source>
        <strain evidence="1">SQ_2022a</strain>
    </source>
</reference>
<name>A0ACC0GU41_9ERIC</name>